<gene>
    <name evidence="3" type="ORF">DEJ50_25310</name>
</gene>
<feature type="transmembrane region" description="Helical" evidence="2">
    <location>
        <begin position="115"/>
        <end position="133"/>
    </location>
</feature>
<evidence type="ECO:0000313" key="4">
    <source>
        <dbReference type="Proteomes" id="UP000325211"/>
    </source>
</evidence>
<evidence type="ECO:0000313" key="3">
    <source>
        <dbReference type="EMBL" id="QES50659.1"/>
    </source>
</evidence>
<reference evidence="3 4" key="1">
    <citation type="submission" date="2018-05" db="EMBL/GenBank/DDBJ databases">
        <title>Streptomyces venezuelae.</title>
        <authorList>
            <person name="Kim W."/>
            <person name="Lee N."/>
            <person name="Cho B.-K."/>
        </authorList>
    </citation>
    <scope>NUCLEOTIDE SEQUENCE [LARGE SCALE GENOMIC DNA]</scope>
    <source>
        <strain evidence="3 4">ATCC 21782</strain>
    </source>
</reference>
<organism evidence="3 4">
    <name type="scientific">Streptomyces venezuelae</name>
    <dbReference type="NCBI Taxonomy" id="54571"/>
    <lineage>
        <taxon>Bacteria</taxon>
        <taxon>Bacillati</taxon>
        <taxon>Actinomycetota</taxon>
        <taxon>Actinomycetes</taxon>
        <taxon>Kitasatosporales</taxon>
        <taxon>Streptomycetaceae</taxon>
        <taxon>Streptomyces</taxon>
    </lineage>
</organism>
<name>A0A5P2DC37_STRVZ</name>
<proteinExistence type="predicted"/>
<dbReference type="OrthoDB" id="8481923at2"/>
<feature type="transmembrane region" description="Helical" evidence="2">
    <location>
        <begin position="238"/>
        <end position="260"/>
    </location>
</feature>
<feature type="transmembrane region" description="Helical" evidence="2">
    <location>
        <begin position="162"/>
        <end position="183"/>
    </location>
</feature>
<dbReference type="InterPro" id="IPR025238">
    <property type="entry name" value="DUF4184"/>
</dbReference>
<dbReference type="RefSeq" id="WP_150210405.1">
    <property type="nucleotide sequence ID" value="NZ_CP029190.1"/>
</dbReference>
<feature type="transmembrane region" description="Helical" evidence="2">
    <location>
        <begin position="204"/>
        <end position="226"/>
    </location>
</feature>
<keyword evidence="2" id="KW-1133">Transmembrane helix</keyword>
<accession>A0A5P2DC37</accession>
<evidence type="ECO:0000256" key="1">
    <source>
        <dbReference type="SAM" id="MobiDB-lite"/>
    </source>
</evidence>
<sequence>MPFTLSHAAAVLPGIRRSGHGRGPFLASALVMGSFAPDMTYFAASVIPGAMEFGSTTHSLPGVLTVDAVITAVLVGCWLLLREPLVALLPAAWRGRTYALLRGAHWPGGRPPARLLGAFYLSAVAGSLTHVGWDSFTHLDRYGTNALPWLSGYYGGFPLYTYLQYGSSALAAGALLWFLVSALRRLPAGPVPASVPALGRAERVAAFALVAGCVAVGVTFRVLRFYTYFDRIRTPLDIVPTVCFGAGSGLMAGLVLYAALFRLRHRGAVRPPGHDRHRDPEHDQDRTRTPGSPAPAGRR</sequence>
<protein>
    <submittedName>
        <fullName evidence="3">DUF4184 domain-containing protein</fullName>
    </submittedName>
</protein>
<feature type="region of interest" description="Disordered" evidence="1">
    <location>
        <begin position="270"/>
        <end position="299"/>
    </location>
</feature>
<evidence type="ECO:0000256" key="2">
    <source>
        <dbReference type="SAM" id="Phobius"/>
    </source>
</evidence>
<dbReference type="AlphaFoldDB" id="A0A5P2DC37"/>
<dbReference type="Pfam" id="PF13803">
    <property type="entry name" value="DUF4184"/>
    <property type="match status" value="1"/>
</dbReference>
<dbReference type="EMBL" id="CP029190">
    <property type="protein sequence ID" value="QES50659.1"/>
    <property type="molecule type" value="Genomic_DNA"/>
</dbReference>
<feature type="transmembrane region" description="Helical" evidence="2">
    <location>
        <begin position="59"/>
        <end position="81"/>
    </location>
</feature>
<keyword evidence="2" id="KW-0472">Membrane</keyword>
<feature type="transmembrane region" description="Helical" evidence="2">
    <location>
        <begin position="25"/>
        <end position="47"/>
    </location>
</feature>
<keyword evidence="2" id="KW-0812">Transmembrane</keyword>
<dbReference type="Proteomes" id="UP000325211">
    <property type="component" value="Chromosome"/>
</dbReference>
<feature type="compositionally biased region" description="Basic and acidic residues" evidence="1">
    <location>
        <begin position="272"/>
        <end position="288"/>
    </location>
</feature>